<evidence type="ECO:0000313" key="1">
    <source>
        <dbReference type="Proteomes" id="UP000887576"/>
    </source>
</evidence>
<dbReference type="Proteomes" id="UP000887576">
    <property type="component" value="Unplaced"/>
</dbReference>
<protein>
    <submittedName>
        <fullName evidence="2">Uncharacterized protein</fullName>
    </submittedName>
</protein>
<proteinExistence type="predicted"/>
<name>A0AC34QUX4_9BILA</name>
<accession>A0AC34QUX4</accession>
<evidence type="ECO:0000313" key="2">
    <source>
        <dbReference type="WBParaSite" id="JU765_v2.g19514.t1"/>
    </source>
</evidence>
<organism evidence="1 2">
    <name type="scientific">Panagrolaimus sp. JU765</name>
    <dbReference type="NCBI Taxonomy" id="591449"/>
    <lineage>
        <taxon>Eukaryota</taxon>
        <taxon>Metazoa</taxon>
        <taxon>Ecdysozoa</taxon>
        <taxon>Nematoda</taxon>
        <taxon>Chromadorea</taxon>
        <taxon>Rhabditida</taxon>
        <taxon>Tylenchina</taxon>
        <taxon>Panagrolaimomorpha</taxon>
        <taxon>Panagrolaimoidea</taxon>
        <taxon>Panagrolaimidae</taxon>
        <taxon>Panagrolaimus</taxon>
    </lineage>
</organism>
<dbReference type="WBParaSite" id="JU765_v2.g19514.t1">
    <property type="protein sequence ID" value="JU765_v2.g19514.t1"/>
    <property type="gene ID" value="JU765_v2.g19514"/>
</dbReference>
<sequence length="236" mass="27437">MDHPNIPDLLNEKENQRIADLTSELEKIKEDFDRLKTEKAEKDDVIIQLQNDLKNKDDEIKKLKEDAATSGTTATPQQTDSFAECESAYKQFIRFRLSLVIYFIRLFLIGKKDFEAEAYKIDELFFLSYADFAELVKMQQDDKNFPAKHKNNGLLVSTLHGPSFLEYLRDEYFPVTTLWPLDAAKQIGNNLKIYITSLIFSFAAFHSTPCLQQFMDIRTFYAWDFQRGKLTPCSIS</sequence>
<reference evidence="2" key="1">
    <citation type="submission" date="2022-11" db="UniProtKB">
        <authorList>
            <consortium name="WormBaseParasite"/>
        </authorList>
    </citation>
    <scope>IDENTIFICATION</scope>
</reference>